<dbReference type="NCBIfam" id="TIGR02035">
    <property type="entry name" value="D_Ser_am_lyase"/>
    <property type="match status" value="1"/>
</dbReference>
<evidence type="ECO:0000259" key="5">
    <source>
        <dbReference type="Pfam" id="PF00291"/>
    </source>
</evidence>
<dbReference type="EMBL" id="BJZK01000016">
    <property type="protein sequence ID" value="GEO72239.1"/>
    <property type="molecule type" value="Genomic_DNA"/>
</dbReference>
<dbReference type="SUPFAM" id="SSF53686">
    <property type="entry name" value="Tryptophan synthase beta subunit-like PLP-dependent enzymes"/>
    <property type="match status" value="1"/>
</dbReference>
<dbReference type="Gene3D" id="3.40.50.1100">
    <property type="match status" value="2"/>
</dbReference>
<evidence type="ECO:0000256" key="4">
    <source>
        <dbReference type="HAMAP-Rule" id="MF_01030"/>
    </source>
</evidence>
<proteinExistence type="inferred from homology"/>
<name>A0ABQ0WWJ6_9LACO</name>
<evidence type="ECO:0000256" key="1">
    <source>
        <dbReference type="ARBA" id="ARBA00001933"/>
    </source>
</evidence>
<dbReference type="HAMAP" id="MF_01030">
    <property type="entry name" value="D_Ser_dehydrat"/>
    <property type="match status" value="1"/>
</dbReference>
<dbReference type="PANTHER" id="PTHR48078:SF9">
    <property type="entry name" value="D-SERINE DEHYDRATASE"/>
    <property type="match status" value="1"/>
</dbReference>
<keyword evidence="2 4" id="KW-0663">Pyridoxal phosphate</keyword>
<keyword evidence="3 4" id="KW-0456">Lyase</keyword>
<protein>
    <recommendedName>
        <fullName evidence="4">Probable D-serine dehydratase</fullName>
        <ecNumber evidence="4">4.3.1.18</ecNumber>
    </recommendedName>
    <alternativeName>
        <fullName evidence="4">D-serine deaminase</fullName>
        <shortName evidence="4">DSD</shortName>
    </alternativeName>
</protein>
<dbReference type="RefSeq" id="WP_057734534.1">
    <property type="nucleotide sequence ID" value="NZ_BJZK01000016.1"/>
</dbReference>
<comment type="cofactor">
    <cofactor evidence="1 4">
        <name>pyridoxal 5'-phosphate</name>
        <dbReference type="ChEBI" id="CHEBI:597326"/>
    </cofactor>
</comment>
<evidence type="ECO:0000313" key="7">
    <source>
        <dbReference type="Proteomes" id="UP000321794"/>
    </source>
</evidence>
<gene>
    <name evidence="4 6" type="primary">dsdA</name>
    <name evidence="6" type="ORF">LZY01_14070</name>
</gene>
<comment type="caution">
    <text evidence="6">The sequence shown here is derived from an EMBL/GenBank/DDBJ whole genome shotgun (WGS) entry which is preliminary data.</text>
</comment>
<keyword evidence="7" id="KW-1185">Reference proteome</keyword>
<feature type="modified residue" description="N6-(pyridoxal phosphate)lysine" evidence="4">
    <location>
        <position position="106"/>
    </location>
</feature>
<dbReference type="Proteomes" id="UP000321794">
    <property type="component" value="Unassembled WGS sequence"/>
</dbReference>
<reference evidence="6 7" key="1">
    <citation type="submission" date="2019-07" db="EMBL/GenBank/DDBJ databases">
        <title>Whole genome shotgun sequence of Lactobacillus zymae NBRC 107157.</title>
        <authorList>
            <person name="Hosoyama A."/>
            <person name="Uohara A."/>
            <person name="Ohji S."/>
            <person name="Ichikawa N."/>
        </authorList>
    </citation>
    <scope>NUCLEOTIDE SEQUENCE [LARGE SCALE GENOMIC DNA]</scope>
    <source>
        <strain evidence="6 7">NBRC 107157</strain>
    </source>
</reference>
<evidence type="ECO:0000256" key="2">
    <source>
        <dbReference type="ARBA" id="ARBA00022898"/>
    </source>
</evidence>
<organism evidence="6 7">
    <name type="scientific">Levilactobacillus zymae</name>
    <dbReference type="NCBI Taxonomy" id="267363"/>
    <lineage>
        <taxon>Bacteria</taxon>
        <taxon>Bacillati</taxon>
        <taxon>Bacillota</taxon>
        <taxon>Bacilli</taxon>
        <taxon>Lactobacillales</taxon>
        <taxon>Lactobacillaceae</taxon>
        <taxon>Levilactobacillus</taxon>
    </lineage>
</organism>
<dbReference type="InterPro" id="IPR050147">
    <property type="entry name" value="Ser/Thr_Dehydratase"/>
</dbReference>
<comment type="similarity">
    <text evidence="4">Belongs to the serine/threonine dehydratase family. DsdA subfamily.</text>
</comment>
<dbReference type="PANTHER" id="PTHR48078">
    <property type="entry name" value="THREONINE DEHYDRATASE, MITOCHONDRIAL-RELATED"/>
    <property type="match status" value="1"/>
</dbReference>
<accession>A0ABQ0WWJ6</accession>
<dbReference type="NCBIfam" id="NF002823">
    <property type="entry name" value="PRK02991.1"/>
    <property type="match status" value="1"/>
</dbReference>
<comment type="catalytic activity">
    <reaction evidence="4">
        <text>D-serine = pyruvate + NH4(+)</text>
        <dbReference type="Rhea" id="RHEA:13977"/>
        <dbReference type="ChEBI" id="CHEBI:15361"/>
        <dbReference type="ChEBI" id="CHEBI:28938"/>
        <dbReference type="ChEBI" id="CHEBI:35247"/>
        <dbReference type="EC" id="4.3.1.18"/>
    </reaction>
</comment>
<dbReference type="InterPro" id="IPR011780">
    <property type="entry name" value="D_Ser_am_lyase"/>
</dbReference>
<dbReference type="InterPro" id="IPR000634">
    <property type="entry name" value="Ser/Thr_deHydtase_PyrdxlP-BS"/>
</dbReference>
<dbReference type="PROSITE" id="PS00165">
    <property type="entry name" value="DEHYDRATASE_SER_THR"/>
    <property type="match status" value="1"/>
</dbReference>
<evidence type="ECO:0000256" key="3">
    <source>
        <dbReference type="ARBA" id="ARBA00023239"/>
    </source>
</evidence>
<feature type="domain" description="Tryptophan synthase beta chain-like PALP" evidence="5">
    <location>
        <begin position="81"/>
        <end position="391"/>
    </location>
</feature>
<evidence type="ECO:0000313" key="6">
    <source>
        <dbReference type="EMBL" id="GEO72239.1"/>
    </source>
</evidence>
<dbReference type="InterPro" id="IPR001926">
    <property type="entry name" value="TrpB-like_PALP"/>
</dbReference>
<sequence length="429" mass="47194">MLKNDRFIDSLKDYDEVCWQNPDYLPNPQTPFDLSDIQDAADRLERFAPYIMKAFPETTNSHGIIESELKAIPQMLSALRQKEHLDTAAKLYLKCDNALPISGSIKARGGIYEVLKFAETVALDSGKLSLTDDYSRLADPEFTQLFSQYSVAVGSTGNLGLSIGIIGAKLGFHTTVHMSHDAKQWKKDLLRHRGVTVVEYAGDFSKAVAKGRQDAENDPMCHFVDDEGSTDLFFGYSVAALRLAKQFDQQGIHISKANPLFVYLPCGVGGSPGGVAFGLHTVFKENVKVIFVEPTHAPAMLLGMYTHLNDQIAVNDIGVDGKTAADGLAVGKPSRLVGKIMKNILYAETTVADDRLYEYLTMLADNEDVYLEPSSTAGFAAFVDANRKLGEQEPSLKKGVHIVWGTGGNMVPPEEMQAYYQKGQKLLQR</sequence>
<dbReference type="EC" id="4.3.1.18" evidence="4"/>
<dbReference type="InterPro" id="IPR036052">
    <property type="entry name" value="TrpB-like_PALP_sf"/>
</dbReference>
<dbReference type="Pfam" id="PF00291">
    <property type="entry name" value="PALP"/>
    <property type="match status" value="1"/>
</dbReference>